<dbReference type="PANTHER" id="PTHR43377">
    <property type="entry name" value="BILIVERDIN REDUCTASE A"/>
    <property type="match status" value="1"/>
</dbReference>
<evidence type="ECO:0000313" key="3">
    <source>
        <dbReference type="EMBL" id="MFD1585897.1"/>
    </source>
</evidence>
<evidence type="ECO:0000313" key="4">
    <source>
        <dbReference type="Proteomes" id="UP001597119"/>
    </source>
</evidence>
<dbReference type="SUPFAM" id="SSF51735">
    <property type="entry name" value="NAD(P)-binding Rossmann-fold domains"/>
    <property type="match status" value="1"/>
</dbReference>
<feature type="domain" description="GFO/IDH/MocA-like oxidoreductase" evidence="2">
    <location>
        <begin position="126"/>
        <end position="247"/>
    </location>
</feature>
<evidence type="ECO:0000259" key="2">
    <source>
        <dbReference type="Pfam" id="PF22725"/>
    </source>
</evidence>
<proteinExistence type="predicted"/>
<organism evidence="3 4">
    <name type="scientific">Halorientalis brevis</name>
    <dbReference type="NCBI Taxonomy" id="1126241"/>
    <lineage>
        <taxon>Archaea</taxon>
        <taxon>Methanobacteriati</taxon>
        <taxon>Methanobacteriota</taxon>
        <taxon>Stenosarchaea group</taxon>
        <taxon>Halobacteria</taxon>
        <taxon>Halobacteriales</taxon>
        <taxon>Haloarculaceae</taxon>
        <taxon>Halorientalis</taxon>
    </lineage>
</organism>
<dbReference type="Proteomes" id="UP001597119">
    <property type="component" value="Unassembled WGS sequence"/>
</dbReference>
<keyword evidence="4" id="KW-1185">Reference proteome</keyword>
<protein>
    <submittedName>
        <fullName evidence="3">Gfo/Idh/MocA family protein</fullName>
    </submittedName>
</protein>
<evidence type="ECO:0000259" key="1">
    <source>
        <dbReference type="Pfam" id="PF01408"/>
    </source>
</evidence>
<dbReference type="Gene3D" id="3.30.360.10">
    <property type="entry name" value="Dihydrodipicolinate Reductase, domain 2"/>
    <property type="match status" value="1"/>
</dbReference>
<feature type="domain" description="Gfo/Idh/MocA-like oxidoreductase N-terminal" evidence="1">
    <location>
        <begin position="1"/>
        <end position="114"/>
    </location>
</feature>
<dbReference type="InterPro" id="IPR036291">
    <property type="entry name" value="NAD(P)-bd_dom_sf"/>
</dbReference>
<dbReference type="Pfam" id="PF01408">
    <property type="entry name" value="GFO_IDH_MocA"/>
    <property type="match status" value="1"/>
</dbReference>
<dbReference type="RefSeq" id="WP_247376910.1">
    <property type="nucleotide sequence ID" value="NZ_JALLGV010000003.1"/>
</dbReference>
<dbReference type="InterPro" id="IPR000683">
    <property type="entry name" value="Gfo/Idh/MocA-like_OxRdtase_N"/>
</dbReference>
<reference evidence="3 4" key="1">
    <citation type="journal article" date="2019" name="Int. J. Syst. Evol. Microbiol.">
        <title>The Global Catalogue of Microorganisms (GCM) 10K type strain sequencing project: providing services to taxonomists for standard genome sequencing and annotation.</title>
        <authorList>
            <consortium name="The Broad Institute Genomics Platform"/>
            <consortium name="The Broad Institute Genome Sequencing Center for Infectious Disease"/>
            <person name="Wu L."/>
            <person name="Ma J."/>
        </authorList>
    </citation>
    <scope>NUCLEOTIDE SEQUENCE [LARGE SCALE GENOMIC DNA]</scope>
    <source>
        <strain evidence="3 4">CGMCC 1.12125</strain>
    </source>
</reference>
<comment type="caution">
    <text evidence="3">The sequence shown here is derived from an EMBL/GenBank/DDBJ whole genome shotgun (WGS) entry which is preliminary data.</text>
</comment>
<dbReference type="AlphaFoldDB" id="A0ABD6C9F9"/>
<accession>A0ABD6C9F9</accession>
<dbReference type="PANTHER" id="PTHR43377:SF1">
    <property type="entry name" value="BILIVERDIN REDUCTASE A"/>
    <property type="match status" value="1"/>
</dbReference>
<name>A0ABD6C9F9_9EURY</name>
<dbReference type="EMBL" id="JBHUDJ010000001">
    <property type="protein sequence ID" value="MFD1585897.1"/>
    <property type="molecule type" value="Genomic_DNA"/>
</dbReference>
<dbReference type="SUPFAM" id="SSF55347">
    <property type="entry name" value="Glyceraldehyde-3-phosphate dehydrogenase-like, C-terminal domain"/>
    <property type="match status" value="1"/>
</dbReference>
<dbReference type="InterPro" id="IPR055170">
    <property type="entry name" value="GFO_IDH_MocA-like_dom"/>
</dbReference>
<dbReference type="Pfam" id="PF22725">
    <property type="entry name" value="GFO_IDH_MocA_C3"/>
    <property type="match status" value="1"/>
</dbReference>
<dbReference type="InterPro" id="IPR051450">
    <property type="entry name" value="Gfo/Idh/MocA_Oxidoreductases"/>
</dbReference>
<dbReference type="Gene3D" id="3.40.50.720">
    <property type="entry name" value="NAD(P)-binding Rossmann-like Domain"/>
    <property type="match status" value="1"/>
</dbReference>
<gene>
    <name evidence="3" type="ORF">ACFR9U_02805</name>
</gene>
<sequence length="317" mass="35774">MRVLLTGLGSIGQRHARLLKESSKDIELIAYRSGTSTSGNDLGIREYTRLEDALDTDPDIAFITNPTAKHVETALSCAKADCDLFVEKPLSHDLDRIDELIAIADERNLVTYVGCQLRFDPVLNATRDRLDDGELGTVISFRTTAGSYLPDWRPGRDYRDSYSADPDRGGGVVLDLIHEIDYLHWLFGPLRCIASDLGYTDTLDIESEAIAEAIVRTSDDVLGSIHLDYCRRQPRRTLEVVCENGTLVADLEDRILTVKYPSSTETETFDYDRDERFRKQLAYFLEHIDTRAACENDLREGKEVLQVALDIKRGHDE</sequence>